<dbReference type="GO" id="GO:0006914">
    <property type="term" value="P:autophagy"/>
    <property type="evidence" value="ECO:0007669"/>
    <property type="project" value="TreeGrafter"/>
</dbReference>
<comment type="caution">
    <text evidence="6">The sequence shown here is derived from an EMBL/GenBank/DDBJ whole genome shotgun (WGS) entry which is preliminary data.</text>
</comment>
<accession>A0A9P1N8F9</accession>
<dbReference type="AlphaFoldDB" id="A0A9P1N8F9"/>
<dbReference type="PROSITE" id="PS50219">
    <property type="entry name" value="CNH"/>
    <property type="match status" value="1"/>
</dbReference>
<dbReference type="GO" id="GO:0016020">
    <property type="term" value="C:membrane"/>
    <property type="evidence" value="ECO:0007669"/>
    <property type="project" value="TreeGrafter"/>
</dbReference>
<dbReference type="PANTHER" id="PTHR12894:SF27">
    <property type="entry name" value="TRANSFORMING GROWTH FACTOR-BETA RECEPTOR-ASSOCIATED PROTEIN 1"/>
    <property type="match status" value="1"/>
</dbReference>
<keyword evidence="4" id="KW-0653">Protein transport</keyword>
<keyword evidence="2" id="KW-0813">Transport</keyword>
<dbReference type="GO" id="GO:0034058">
    <property type="term" value="P:endosomal vesicle fusion"/>
    <property type="evidence" value="ECO:0007669"/>
    <property type="project" value="TreeGrafter"/>
</dbReference>
<name>A0A9P1N8F9_9PELO</name>
<evidence type="ECO:0000313" key="6">
    <source>
        <dbReference type="EMBL" id="CAI5455019.1"/>
    </source>
</evidence>
<sequence>MSSQTGNDEPELNIRSILKCTKLDTGEFITCISGTTTNLFIGTSSGNILNVKKMQSQFEIAGVSHVGNDPINQIVHLSALEILLVICGNILFELNLDPASYFQLISTQRNITNISLNAFPTLDDNDDPFCAHIALSTAKTINLCRKTNGKLNNKSYLKINCNDVVKHMVYSGRSVCFATSNSYFIHDIVTNQTIPLFPIDDPNLARICLIDSQEFLLFSSGLAMIVNTEGISTRPPLVFHENVESVCYKSPNIYLLGEKQITIYSKDDVQMDQSIENTNELQIIEVVEGKLFVCSNTEVFSLAQSSFMNRVNRLIAQGFLEKALEECEAEYQKAPQDSIIEVVKSLQKELALQMIDEANWNNAYEYLISGCVNPLEVIKLFDAEELLKEPNVEVVEFLKQYLSSVHRMSYVDQDTRKQIDIYRMKCGIFIDVSKWTAENHLNMAQILKDRGDLEMSAHHLIVGGQIEDGLKIWENVQPSFEIIKDTFSFLSDESQTNQVLHWILNNLPDHGIRYLDESNLSLLERADILQDFKNIYKDWLIKHSNNSEIRAKLLLISCEEVETDNFESRKKFRSTLFHFLENKFKIDAEVKERMKRKNLTTENQIIEMPSSKTVCKTLLLLLEENDCDSAEKYVDLYADEWPNLMETLFSHYKSISSASYRMCVIKYLNRIKNPAVIMRLMDEVPDDLLMLEISNSLKNVVAHKIDDLSETYLTKAAQHNFIQSKNIEKNTKTSITISENARCGACNGELELNQGTISYLPSGHVVHTNCIRYPGLCPVTNLVYNA</sequence>
<evidence type="ECO:0000256" key="2">
    <source>
        <dbReference type="ARBA" id="ARBA00022448"/>
    </source>
</evidence>
<keyword evidence="3" id="KW-0963">Cytoplasm</keyword>
<evidence type="ECO:0000256" key="1">
    <source>
        <dbReference type="ARBA" id="ARBA00004496"/>
    </source>
</evidence>
<dbReference type="PANTHER" id="PTHR12894">
    <property type="entry name" value="CNH DOMAIN CONTAINING"/>
    <property type="match status" value="1"/>
</dbReference>
<dbReference type="GO" id="GO:0005737">
    <property type="term" value="C:cytoplasm"/>
    <property type="evidence" value="ECO:0007669"/>
    <property type="project" value="UniProtKB-SubCell"/>
</dbReference>
<keyword evidence="7" id="KW-1185">Reference proteome</keyword>
<organism evidence="6 7">
    <name type="scientific">Caenorhabditis angaria</name>
    <dbReference type="NCBI Taxonomy" id="860376"/>
    <lineage>
        <taxon>Eukaryota</taxon>
        <taxon>Metazoa</taxon>
        <taxon>Ecdysozoa</taxon>
        <taxon>Nematoda</taxon>
        <taxon>Chromadorea</taxon>
        <taxon>Rhabditida</taxon>
        <taxon>Rhabditina</taxon>
        <taxon>Rhabditomorpha</taxon>
        <taxon>Rhabditoidea</taxon>
        <taxon>Rhabditidae</taxon>
        <taxon>Peloderinae</taxon>
        <taxon>Caenorhabditis</taxon>
    </lineage>
</organism>
<comment type="subcellular location">
    <subcellularLocation>
        <location evidence="1">Cytoplasm</location>
    </subcellularLocation>
</comment>
<proteinExistence type="predicted"/>
<reference evidence="6" key="1">
    <citation type="submission" date="2022-11" db="EMBL/GenBank/DDBJ databases">
        <authorList>
            <person name="Kikuchi T."/>
        </authorList>
    </citation>
    <scope>NUCLEOTIDE SEQUENCE</scope>
    <source>
        <strain evidence="6">PS1010</strain>
    </source>
</reference>
<evidence type="ECO:0000259" key="5">
    <source>
        <dbReference type="PROSITE" id="PS50219"/>
    </source>
</evidence>
<evidence type="ECO:0000313" key="7">
    <source>
        <dbReference type="Proteomes" id="UP001152747"/>
    </source>
</evidence>
<gene>
    <name evidence="6" type="ORF">CAMP_LOCUS17656</name>
</gene>
<dbReference type="OrthoDB" id="10258882at2759"/>
<dbReference type="GO" id="GO:0015031">
    <property type="term" value="P:protein transport"/>
    <property type="evidence" value="ECO:0007669"/>
    <property type="project" value="UniProtKB-KW"/>
</dbReference>
<evidence type="ECO:0000256" key="3">
    <source>
        <dbReference type="ARBA" id="ARBA00022490"/>
    </source>
</evidence>
<dbReference type="InterPro" id="IPR001180">
    <property type="entry name" value="CNH_dom"/>
</dbReference>
<dbReference type="InterPro" id="IPR032914">
    <property type="entry name" value="Vam6/VPS39/TRAP1"/>
</dbReference>
<dbReference type="EMBL" id="CANHGI010000006">
    <property type="protein sequence ID" value="CAI5455019.1"/>
    <property type="molecule type" value="Genomic_DNA"/>
</dbReference>
<protein>
    <recommendedName>
        <fullName evidence="5">CNH domain-containing protein</fullName>
    </recommendedName>
</protein>
<evidence type="ECO:0000256" key="4">
    <source>
        <dbReference type="ARBA" id="ARBA00022927"/>
    </source>
</evidence>
<dbReference type="Proteomes" id="UP001152747">
    <property type="component" value="Unassembled WGS sequence"/>
</dbReference>
<feature type="domain" description="CNH" evidence="5">
    <location>
        <begin position="26"/>
        <end position="290"/>
    </location>
</feature>
<dbReference type="Pfam" id="PF00780">
    <property type="entry name" value="CNH"/>
    <property type="match status" value="1"/>
</dbReference>